<evidence type="ECO:0000313" key="1">
    <source>
        <dbReference type="EMBL" id="MDT0322364.1"/>
    </source>
</evidence>
<gene>
    <name evidence="1" type="ORF">RNC47_28990</name>
</gene>
<dbReference type="SUPFAM" id="SSF53474">
    <property type="entry name" value="alpha/beta-Hydrolases"/>
    <property type="match status" value="1"/>
</dbReference>
<comment type="caution">
    <text evidence="1">The sequence shown here is derived from an EMBL/GenBank/DDBJ whole genome shotgun (WGS) entry which is preliminary data.</text>
</comment>
<dbReference type="Proteomes" id="UP001183420">
    <property type="component" value="Unassembled WGS sequence"/>
</dbReference>
<dbReference type="RefSeq" id="WP_311602961.1">
    <property type="nucleotide sequence ID" value="NZ_JAVREM010000061.1"/>
</dbReference>
<evidence type="ECO:0008006" key="3">
    <source>
        <dbReference type="Google" id="ProtNLM"/>
    </source>
</evidence>
<reference evidence="2" key="1">
    <citation type="submission" date="2023-07" db="EMBL/GenBank/DDBJ databases">
        <title>30 novel species of actinomycetes from the DSMZ collection.</title>
        <authorList>
            <person name="Nouioui I."/>
        </authorList>
    </citation>
    <scope>NUCLEOTIDE SEQUENCE [LARGE SCALE GENOMIC DNA]</scope>
    <source>
        <strain evidence="2">DSM 44918</strain>
    </source>
</reference>
<evidence type="ECO:0000313" key="2">
    <source>
        <dbReference type="Proteomes" id="UP001183420"/>
    </source>
</evidence>
<protein>
    <recommendedName>
        <fullName evidence="3">Carboxylesterase type B domain-containing protein</fullName>
    </recommendedName>
</protein>
<proteinExistence type="predicted"/>
<dbReference type="Gene3D" id="3.40.50.1820">
    <property type="entry name" value="alpha/beta hydrolase"/>
    <property type="match status" value="1"/>
</dbReference>
<organism evidence="1 2">
    <name type="scientific">Streptomyces millisiae</name>
    <dbReference type="NCBI Taxonomy" id="3075542"/>
    <lineage>
        <taxon>Bacteria</taxon>
        <taxon>Bacillati</taxon>
        <taxon>Actinomycetota</taxon>
        <taxon>Actinomycetes</taxon>
        <taxon>Kitasatosporales</taxon>
        <taxon>Streptomycetaceae</taxon>
        <taxon>Streptomyces</taxon>
    </lineage>
</organism>
<dbReference type="EMBL" id="JAVREM010000061">
    <property type="protein sequence ID" value="MDT0322364.1"/>
    <property type="molecule type" value="Genomic_DNA"/>
</dbReference>
<keyword evidence="2" id="KW-1185">Reference proteome</keyword>
<name>A0ABU2LXT0_9ACTN</name>
<sequence>MYRFDHLEPADNHGFGSCHATEVPFVFRTENHDSVRALIGDHPSPTTAATAHEAWVSFARKGTPGWEPYDITRRTTALMGEKIRVVDDPAPDERHAWGGIR</sequence>
<dbReference type="InterPro" id="IPR029058">
    <property type="entry name" value="AB_hydrolase_fold"/>
</dbReference>
<accession>A0ABU2LXT0</accession>